<evidence type="ECO:0000313" key="5">
    <source>
        <dbReference type="EMBL" id="EGF76230.1"/>
    </source>
</evidence>
<dbReference type="InterPro" id="IPR048389">
    <property type="entry name" value="YciQ-like_C"/>
</dbReference>
<accession>F4PEW3</accession>
<feature type="transmembrane region" description="Helical" evidence="2">
    <location>
        <begin position="266"/>
        <end position="286"/>
    </location>
</feature>
<dbReference type="EMBL" id="GL882900">
    <property type="protein sequence ID" value="EGF76230.1"/>
    <property type="molecule type" value="Genomic_DNA"/>
</dbReference>
<dbReference type="AlphaFoldDB" id="F4PEW3"/>
<dbReference type="HOGENOM" id="CLU_035983_0_0_1"/>
<evidence type="ECO:0000256" key="1">
    <source>
        <dbReference type="SAM" id="MobiDB-lite"/>
    </source>
</evidence>
<dbReference type="STRING" id="684364.F4PEW3"/>
<feature type="domain" description="Predicted membrane protein YciQ-like C-terminal" evidence="4">
    <location>
        <begin position="144"/>
        <end position="305"/>
    </location>
</feature>
<keyword evidence="2" id="KW-0472">Membrane</keyword>
<dbReference type="InterPro" id="IPR018702">
    <property type="entry name" value="DUF2207"/>
</dbReference>
<protein>
    <recommendedName>
        <fullName evidence="7">DUF2207 domain-containing protein</fullName>
    </recommendedName>
</protein>
<feature type="domain" description="DUF2207" evidence="3">
    <location>
        <begin position="12"/>
        <end position="111"/>
    </location>
</feature>
<dbReference type="Proteomes" id="UP000007241">
    <property type="component" value="Unassembled WGS sequence"/>
</dbReference>
<proteinExistence type="predicted"/>
<dbReference type="Pfam" id="PF20990">
    <property type="entry name" value="DUF2207_C"/>
    <property type="match status" value="1"/>
</dbReference>
<feature type="compositionally biased region" description="Gly residues" evidence="1">
    <location>
        <begin position="393"/>
        <end position="405"/>
    </location>
</feature>
<keyword evidence="6" id="KW-1185">Reference proteome</keyword>
<feature type="region of interest" description="Disordered" evidence="1">
    <location>
        <begin position="385"/>
        <end position="405"/>
    </location>
</feature>
<keyword evidence="2" id="KW-0812">Transmembrane</keyword>
<evidence type="ECO:0000313" key="6">
    <source>
        <dbReference type="Proteomes" id="UP000007241"/>
    </source>
</evidence>
<dbReference type="Pfam" id="PF09972">
    <property type="entry name" value="DUF2207"/>
    <property type="match status" value="1"/>
</dbReference>
<reference evidence="5 6" key="1">
    <citation type="submission" date="2009-12" db="EMBL/GenBank/DDBJ databases">
        <title>The draft genome of Batrachochytrium dendrobatidis.</title>
        <authorList>
            <consortium name="US DOE Joint Genome Institute (JGI-PGF)"/>
            <person name="Kuo A."/>
            <person name="Salamov A."/>
            <person name="Schmutz J."/>
            <person name="Lucas S."/>
            <person name="Pitluck S."/>
            <person name="Rosenblum E."/>
            <person name="Stajich J."/>
            <person name="Eisen M."/>
            <person name="Grigoriev I.V."/>
        </authorList>
    </citation>
    <scope>NUCLEOTIDE SEQUENCE [LARGE SCALE GENOMIC DNA]</scope>
    <source>
        <strain evidence="6">JAM81 / FGSC 10211</strain>
    </source>
</reference>
<sequence>MFPLHALAVDFTINETKIDAHLGEDGNVQVKETHTYEFDGKFNGITRSILPKDKTSIIDFKAAENGTPLEVELEDETYKIFRGGNDETVTIELSYMIHHGVEVKRQTTKLESERLYTGNSIVPEEIMTMPATIYYFRSYMAGFSEMLTTGMMDLVRKGNIEARENETYHLVDSKTDFKHEAQLIHLLFKKIGKNGLFSFELLENHLKVTVNQMTFNNDLNMYRKAIIEEIDSHHLFDKQVKLRLGTGIISLLLIPLMIIFGIHQLFMWLFICLILLGGLLLFSFLFKPRTGKGLLIKHQWEQFKKNFTGMKSNSWYTLSKADKERALIFLTGLKDQKLTEKSKTFAEMDAAVGGDTSYNLLLLLSLFTIANINFGSATEISAQSSDTTSYTGTGVGGGGGGSGAF</sequence>
<evidence type="ECO:0000256" key="2">
    <source>
        <dbReference type="SAM" id="Phobius"/>
    </source>
</evidence>
<organism evidence="5 6">
    <name type="scientific">Batrachochytrium dendrobatidis (strain JAM81 / FGSC 10211)</name>
    <name type="common">Frog chytrid fungus</name>
    <dbReference type="NCBI Taxonomy" id="684364"/>
    <lineage>
        <taxon>Eukaryota</taxon>
        <taxon>Fungi</taxon>
        <taxon>Fungi incertae sedis</taxon>
        <taxon>Chytridiomycota</taxon>
        <taxon>Chytridiomycota incertae sedis</taxon>
        <taxon>Chytridiomycetes</taxon>
        <taxon>Rhizophydiales</taxon>
        <taxon>Rhizophydiales incertae sedis</taxon>
        <taxon>Batrachochytrium</taxon>
    </lineage>
</organism>
<evidence type="ECO:0000259" key="3">
    <source>
        <dbReference type="Pfam" id="PF09972"/>
    </source>
</evidence>
<dbReference type="InParanoid" id="F4PEW3"/>
<evidence type="ECO:0008006" key="7">
    <source>
        <dbReference type="Google" id="ProtNLM"/>
    </source>
</evidence>
<keyword evidence="2" id="KW-1133">Transmembrane helix</keyword>
<gene>
    <name evidence="5" type="ORF">BATDEDRAFT_28708</name>
</gene>
<evidence type="ECO:0000259" key="4">
    <source>
        <dbReference type="Pfam" id="PF20990"/>
    </source>
</evidence>
<name>F4PEW3_BATDJ</name>